<feature type="non-terminal residue" evidence="2">
    <location>
        <position position="150"/>
    </location>
</feature>
<dbReference type="EMBL" id="UINC01044420">
    <property type="protein sequence ID" value="SVB49864.1"/>
    <property type="molecule type" value="Genomic_DNA"/>
</dbReference>
<feature type="transmembrane region" description="Helical" evidence="1">
    <location>
        <begin position="12"/>
        <end position="30"/>
    </location>
</feature>
<reference evidence="2" key="1">
    <citation type="submission" date="2018-05" db="EMBL/GenBank/DDBJ databases">
        <authorList>
            <person name="Lanie J.A."/>
            <person name="Ng W.-L."/>
            <person name="Kazmierczak K.M."/>
            <person name="Andrzejewski T.M."/>
            <person name="Davidsen T.M."/>
            <person name="Wayne K.J."/>
            <person name="Tettelin H."/>
            <person name="Glass J.I."/>
            <person name="Rusch D."/>
            <person name="Podicherti R."/>
            <person name="Tsui H.-C.T."/>
            <person name="Winkler M.E."/>
        </authorList>
    </citation>
    <scope>NUCLEOTIDE SEQUENCE</scope>
</reference>
<protein>
    <submittedName>
        <fullName evidence="2">Uncharacterized protein</fullName>
    </submittedName>
</protein>
<evidence type="ECO:0000256" key="1">
    <source>
        <dbReference type="SAM" id="Phobius"/>
    </source>
</evidence>
<dbReference type="AlphaFoldDB" id="A0A382EIH4"/>
<organism evidence="2">
    <name type="scientific">marine metagenome</name>
    <dbReference type="NCBI Taxonomy" id="408172"/>
    <lineage>
        <taxon>unclassified sequences</taxon>
        <taxon>metagenomes</taxon>
        <taxon>ecological metagenomes</taxon>
    </lineage>
</organism>
<keyword evidence="1" id="KW-0812">Transmembrane</keyword>
<accession>A0A382EIH4</accession>
<name>A0A382EIH4_9ZZZZ</name>
<proteinExistence type="predicted"/>
<keyword evidence="1" id="KW-1133">Transmembrane helix</keyword>
<gene>
    <name evidence="2" type="ORF">METZ01_LOCUS202718</name>
</gene>
<keyword evidence="1" id="KW-0472">Membrane</keyword>
<sequence length="150" mass="16683">MTGKYHKLLHSLSILTFIATFVLISIGGIVTSTDSGMAVPDWPTTFGYNMFLYPLSKTISGYIVSIDAKLQVDLDNSIFSPSLQNAIESKDDHISLSTVSQIEVIESGKSWRINDSKNHRTFTVKKAENELEIYVQGVFAEHSHRLMGSI</sequence>
<evidence type="ECO:0000313" key="2">
    <source>
        <dbReference type="EMBL" id="SVB49864.1"/>
    </source>
</evidence>